<dbReference type="PROSITE" id="PS01359">
    <property type="entry name" value="ZF_PHD_1"/>
    <property type="match status" value="1"/>
</dbReference>
<dbReference type="GO" id="GO:0005669">
    <property type="term" value="C:transcription factor TFIID complex"/>
    <property type="evidence" value="ECO:0007669"/>
    <property type="project" value="TreeGrafter"/>
</dbReference>
<dbReference type="Proteomes" id="UP000095281">
    <property type="component" value="Unplaced"/>
</dbReference>
<dbReference type="InterPro" id="IPR013083">
    <property type="entry name" value="Znf_RING/FYVE/PHD"/>
</dbReference>
<dbReference type="Gene3D" id="3.30.40.10">
    <property type="entry name" value="Zinc/RING finger domain, C3HC4 (zinc finger)"/>
    <property type="match status" value="1"/>
</dbReference>
<feature type="compositionally biased region" description="Basic residues" evidence="5">
    <location>
        <begin position="391"/>
        <end position="400"/>
    </location>
</feature>
<evidence type="ECO:0000256" key="2">
    <source>
        <dbReference type="ARBA" id="ARBA00022771"/>
    </source>
</evidence>
<accession>A0A1I8B4M4</accession>
<protein>
    <submittedName>
        <fullName evidence="8">PHD-type domain-containing protein</fullName>
    </submittedName>
</protein>
<dbReference type="SMART" id="SM00249">
    <property type="entry name" value="PHD"/>
    <property type="match status" value="1"/>
</dbReference>
<feature type="region of interest" description="Disordered" evidence="5">
    <location>
        <begin position="336"/>
        <end position="403"/>
    </location>
</feature>
<dbReference type="InterPro" id="IPR019787">
    <property type="entry name" value="Znf_PHD-finger"/>
</dbReference>
<sequence length="797" mass="88864">MEKPPGNSNSSNVIKSQQNKPNLCNKYKRYEQSMMMQATALIIDNIGFTTASSSVMSILSYLLRTYFEKLCRDSGSLAEFVRDLHDYLQQVGSFHLSEQPPLFPLPLSFYKAIIENQELENQKEEEVTEKADINEKIHVNDDDNEQQDDVKHDNRGAQRFAQKAFPNFFGASALDLGITVKKFVPPLVEISIEANFSMNPQIGTSSFLIVRQDFFSVPCVSLKGVPESERHKEKKRRKKEKREQQQLEEEKQKIEEEKRLQLEREKAQEAERILAEEAKSPDQHLKVPKIKIRIGPGPSTAASLPEPQQIQQPQTFVSPLPVIDEPKLILPQTLTKINKQPQPSTSKCPTPDALITKKSSSPDQEIIFVDEKQQSIPDAKTPPGREEIKKGAKKRKKSPKRAVPIVMEPLADLFITAPIQIQPSIKDAAPKKEEDIRLPDMEKNKRKRKSPKRTSPSPPRKSIRASTPAKKEGGCILVDKSPIKITPVQNVEKKLPNSLPPKLPAEILTKSVPPVNSTSSNDSKISLNSMKEQTPSTSKRSRKSEKPTRVVPSLVSDILTSEATPPPGPSPTPSKALETVLETSKKKGKPLESNKKLSNNKPSDTPVNTPQTSVKKPPLKLSKLLKPSTISTPKNEEVKTMRSGSTTKSKINETIITTQNKSKSINKPPKTSVIKTIEKTTKEVIKKETKVEVKEVIQPSPTVINLEDDQEEDVWICPVCSVAYVENGPDMVACDTCDRWFHWSCVGILIPPPDNASWYCNECKKKNKKNSGTTSGGNTSRKSSFGGGTSNKKGKNK</sequence>
<feature type="compositionally biased region" description="Polar residues" evidence="5">
    <location>
        <begin position="596"/>
        <end position="614"/>
    </location>
</feature>
<dbReference type="GO" id="GO:0002039">
    <property type="term" value="F:p53 binding"/>
    <property type="evidence" value="ECO:0007669"/>
    <property type="project" value="TreeGrafter"/>
</dbReference>
<dbReference type="GO" id="GO:0045944">
    <property type="term" value="P:positive regulation of transcription by RNA polymerase II"/>
    <property type="evidence" value="ECO:0007669"/>
    <property type="project" value="TreeGrafter"/>
</dbReference>
<keyword evidence="2 4" id="KW-0863">Zinc-finger</keyword>
<evidence type="ECO:0000313" key="7">
    <source>
        <dbReference type="Proteomes" id="UP000095281"/>
    </source>
</evidence>
<dbReference type="AlphaFoldDB" id="A0A1I8B4M4"/>
<feature type="compositionally biased region" description="Basic and acidic residues" evidence="5">
    <location>
        <begin position="241"/>
        <end position="251"/>
    </location>
</feature>
<feature type="compositionally biased region" description="Low complexity" evidence="5">
    <location>
        <begin position="770"/>
        <end position="784"/>
    </location>
</feature>
<feature type="compositionally biased region" description="Basic and acidic residues" evidence="5">
    <location>
        <begin position="428"/>
        <end position="443"/>
    </location>
</feature>
<dbReference type="PROSITE" id="PS50016">
    <property type="entry name" value="ZF_PHD_2"/>
    <property type="match status" value="1"/>
</dbReference>
<dbReference type="InterPro" id="IPR009072">
    <property type="entry name" value="Histone-fold"/>
</dbReference>
<proteinExistence type="predicted"/>
<name>A0A1I8B4M4_MELHA</name>
<evidence type="ECO:0000256" key="4">
    <source>
        <dbReference type="PROSITE-ProRule" id="PRU00146"/>
    </source>
</evidence>
<evidence type="ECO:0000256" key="3">
    <source>
        <dbReference type="ARBA" id="ARBA00022833"/>
    </source>
</evidence>
<dbReference type="PANTHER" id="PTHR46452:SF1">
    <property type="entry name" value="TRANSCRIPTION INITIATION FACTOR TFIID SUBUNIT 3"/>
    <property type="match status" value="1"/>
</dbReference>
<dbReference type="PANTHER" id="PTHR46452">
    <property type="entry name" value="TRANSCRIPTION INITIATION FACTOR TFIID SUBUNIT 3"/>
    <property type="match status" value="1"/>
</dbReference>
<feature type="compositionally biased region" description="Basic and acidic residues" evidence="5">
    <location>
        <begin position="583"/>
        <end position="595"/>
    </location>
</feature>
<evidence type="ECO:0000256" key="5">
    <source>
        <dbReference type="SAM" id="MobiDB-lite"/>
    </source>
</evidence>
<reference evidence="8" key="1">
    <citation type="submission" date="2016-11" db="UniProtKB">
        <authorList>
            <consortium name="WormBaseParasite"/>
        </authorList>
    </citation>
    <scope>IDENTIFICATION</scope>
</reference>
<dbReference type="InterPro" id="IPR019786">
    <property type="entry name" value="Zinc_finger_PHD-type_CS"/>
</dbReference>
<organism evidence="7 8">
    <name type="scientific">Meloidogyne hapla</name>
    <name type="common">Root-knot nematode worm</name>
    <dbReference type="NCBI Taxonomy" id="6305"/>
    <lineage>
        <taxon>Eukaryota</taxon>
        <taxon>Metazoa</taxon>
        <taxon>Ecdysozoa</taxon>
        <taxon>Nematoda</taxon>
        <taxon>Chromadorea</taxon>
        <taxon>Rhabditida</taxon>
        <taxon>Tylenchina</taxon>
        <taxon>Tylenchomorpha</taxon>
        <taxon>Tylenchoidea</taxon>
        <taxon>Meloidogynidae</taxon>
        <taxon>Meloidogyninae</taxon>
        <taxon>Meloidogyne</taxon>
    </lineage>
</organism>
<dbReference type="GO" id="GO:0046982">
    <property type="term" value="F:protein heterodimerization activity"/>
    <property type="evidence" value="ECO:0007669"/>
    <property type="project" value="InterPro"/>
</dbReference>
<dbReference type="CDD" id="cd15522">
    <property type="entry name" value="PHD_TAF3"/>
    <property type="match status" value="1"/>
</dbReference>
<dbReference type="GO" id="GO:0008270">
    <property type="term" value="F:zinc ion binding"/>
    <property type="evidence" value="ECO:0007669"/>
    <property type="project" value="UniProtKB-KW"/>
</dbReference>
<dbReference type="InterPro" id="IPR001965">
    <property type="entry name" value="Znf_PHD"/>
</dbReference>
<feature type="compositionally biased region" description="Polar residues" evidence="5">
    <location>
        <begin position="336"/>
        <end position="348"/>
    </location>
</feature>
<evidence type="ECO:0000259" key="6">
    <source>
        <dbReference type="PROSITE" id="PS50016"/>
    </source>
</evidence>
<keyword evidence="1" id="KW-0479">Metal-binding</keyword>
<dbReference type="WBParaSite" id="MhA1_Contig1330.frz3.gene5">
    <property type="protein sequence ID" value="MhA1_Contig1330.frz3.gene5"/>
    <property type="gene ID" value="MhA1_Contig1330.frz3.gene5"/>
</dbReference>
<keyword evidence="7" id="KW-1185">Reference proteome</keyword>
<feature type="compositionally biased region" description="Polar residues" evidence="5">
    <location>
        <begin position="514"/>
        <end position="538"/>
    </location>
</feature>
<dbReference type="SUPFAM" id="SSF57903">
    <property type="entry name" value="FYVE/PHD zinc finger"/>
    <property type="match status" value="1"/>
</dbReference>
<evidence type="ECO:0000313" key="8">
    <source>
        <dbReference type="WBParaSite" id="MhA1_Contig1330.frz3.gene5"/>
    </source>
</evidence>
<dbReference type="OMA" id="GAFMIAC"/>
<keyword evidence="3" id="KW-0862">Zinc</keyword>
<dbReference type="InterPro" id="IPR011011">
    <property type="entry name" value="Znf_FYVE_PHD"/>
</dbReference>
<feature type="domain" description="PHD-type" evidence="6">
    <location>
        <begin position="714"/>
        <end position="766"/>
    </location>
</feature>
<feature type="region of interest" description="Disordered" evidence="5">
    <location>
        <begin position="421"/>
        <end position="619"/>
    </location>
</feature>
<dbReference type="Pfam" id="PF00628">
    <property type="entry name" value="PHD"/>
    <property type="match status" value="1"/>
</dbReference>
<evidence type="ECO:0000256" key="1">
    <source>
        <dbReference type="ARBA" id="ARBA00022723"/>
    </source>
</evidence>
<feature type="region of interest" description="Disordered" evidence="5">
    <location>
        <begin position="766"/>
        <end position="797"/>
    </location>
</feature>
<feature type="region of interest" description="Disordered" evidence="5">
    <location>
        <begin position="226"/>
        <end position="251"/>
    </location>
</feature>
<dbReference type="Gene3D" id="1.10.20.10">
    <property type="entry name" value="Histone, subunit A"/>
    <property type="match status" value="1"/>
</dbReference>